<dbReference type="EC" id="3.5.1.88" evidence="2"/>
<feature type="binding site" evidence="2">
    <location>
        <position position="137"/>
    </location>
    <ligand>
        <name>Fe cation</name>
        <dbReference type="ChEBI" id="CHEBI:24875"/>
    </ligand>
</feature>
<feature type="binding site" evidence="2">
    <location>
        <position position="133"/>
    </location>
    <ligand>
        <name>Fe cation</name>
        <dbReference type="ChEBI" id="CHEBI:24875"/>
    </ligand>
</feature>
<feature type="active site" evidence="2">
    <location>
        <position position="134"/>
    </location>
</feature>
<dbReference type="InterPro" id="IPR023635">
    <property type="entry name" value="Peptide_deformylase"/>
</dbReference>
<dbReference type="InterPro" id="IPR036821">
    <property type="entry name" value="Peptide_deformylase_sf"/>
</dbReference>
<dbReference type="Pfam" id="PF01327">
    <property type="entry name" value="Pep_deformylase"/>
    <property type="match status" value="1"/>
</dbReference>
<organism evidence="3 4">
    <name type="scientific">Candidatus Falkowbacteria bacterium RIFCSPHIGHO2_02_FULL_45_15</name>
    <dbReference type="NCBI Taxonomy" id="1797987"/>
    <lineage>
        <taxon>Bacteria</taxon>
        <taxon>Candidatus Falkowiibacteriota</taxon>
    </lineage>
</organism>
<dbReference type="NCBIfam" id="TIGR00079">
    <property type="entry name" value="pept_deformyl"/>
    <property type="match status" value="1"/>
</dbReference>
<dbReference type="Gene3D" id="3.90.45.10">
    <property type="entry name" value="Peptide deformylase"/>
    <property type="match status" value="1"/>
</dbReference>
<dbReference type="PIRSF" id="PIRSF004749">
    <property type="entry name" value="Pep_def"/>
    <property type="match status" value="1"/>
</dbReference>
<keyword evidence="2" id="KW-0378">Hydrolase</keyword>
<dbReference type="GO" id="GO:0046872">
    <property type="term" value="F:metal ion binding"/>
    <property type="evidence" value="ECO:0007669"/>
    <property type="project" value="UniProtKB-KW"/>
</dbReference>
<evidence type="ECO:0000256" key="2">
    <source>
        <dbReference type="HAMAP-Rule" id="MF_00163"/>
    </source>
</evidence>
<gene>
    <name evidence="2" type="primary">def</name>
    <name evidence="3" type="ORF">A3D54_03565</name>
</gene>
<keyword evidence="2" id="KW-0479">Metal-binding</keyword>
<accession>A0A1F5RXH0</accession>
<reference evidence="3 4" key="1">
    <citation type="journal article" date="2016" name="Nat. Commun.">
        <title>Thousands of microbial genomes shed light on interconnected biogeochemical processes in an aquifer system.</title>
        <authorList>
            <person name="Anantharaman K."/>
            <person name="Brown C.T."/>
            <person name="Hug L.A."/>
            <person name="Sharon I."/>
            <person name="Castelle C.J."/>
            <person name="Probst A.J."/>
            <person name="Thomas B.C."/>
            <person name="Singh A."/>
            <person name="Wilkins M.J."/>
            <person name="Karaoz U."/>
            <person name="Brodie E.L."/>
            <person name="Williams K.H."/>
            <person name="Hubbard S.S."/>
            <person name="Banfield J.F."/>
        </authorList>
    </citation>
    <scope>NUCLEOTIDE SEQUENCE [LARGE SCALE GENOMIC DNA]</scope>
</reference>
<proteinExistence type="inferred from homology"/>
<comment type="similarity">
    <text evidence="1 2">Belongs to the polypeptide deformylase family.</text>
</comment>
<evidence type="ECO:0000313" key="3">
    <source>
        <dbReference type="EMBL" id="OGF19120.1"/>
    </source>
</evidence>
<comment type="caution">
    <text evidence="3">The sequence shown here is derived from an EMBL/GenBank/DDBJ whole genome shotgun (WGS) entry which is preliminary data.</text>
</comment>
<dbReference type="SUPFAM" id="SSF56420">
    <property type="entry name" value="Peptide deformylase"/>
    <property type="match status" value="1"/>
</dbReference>
<comment type="catalytic activity">
    <reaction evidence="2">
        <text>N-terminal N-formyl-L-methionyl-[peptide] + H2O = N-terminal L-methionyl-[peptide] + formate</text>
        <dbReference type="Rhea" id="RHEA:24420"/>
        <dbReference type="Rhea" id="RHEA-COMP:10639"/>
        <dbReference type="Rhea" id="RHEA-COMP:10640"/>
        <dbReference type="ChEBI" id="CHEBI:15377"/>
        <dbReference type="ChEBI" id="CHEBI:15740"/>
        <dbReference type="ChEBI" id="CHEBI:49298"/>
        <dbReference type="ChEBI" id="CHEBI:64731"/>
        <dbReference type="EC" id="3.5.1.88"/>
    </reaction>
</comment>
<dbReference type="Proteomes" id="UP000177691">
    <property type="component" value="Unassembled WGS sequence"/>
</dbReference>
<dbReference type="EMBL" id="MFFU01000028">
    <property type="protein sequence ID" value="OGF19120.1"/>
    <property type="molecule type" value="Genomic_DNA"/>
</dbReference>
<keyword evidence="2" id="KW-0648">Protein biosynthesis</keyword>
<dbReference type="CDD" id="cd00487">
    <property type="entry name" value="Pep_deformylase"/>
    <property type="match status" value="1"/>
</dbReference>
<comment type="cofactor">
    <cofactor evidence="2">
        <name>Fe(2+)</name>
        <dbReference type="ChEBI" id="CHEBI:29033"/>
    </cofactor>
    <text evidence="2">Binds 1 Fe(2+) ion.</text>
</comment>
<dbReference type="HAMAP" id="MF_00163">
    <property type="entry name" value="Pep_deformylase"/>
    <property type="match status" value="1"/>
</dbReference>
<feature type="binding site" evidence="2">
    <location>
        <position position="91"/>
    </location>
    <ligand>
        <name>Fe cation</name>
        <dbReference type="ChEBI" id="CHEBI:24875"/>
    </ligand>
</feature>
<dbReference type="AlphaFoldDB" id="A0A1F5RXH0"/>
<dbReference type="GO" id="GO:0006412">
    <property type="term" value="P:translation"/>
    <property type="evidence" value="ECO:0007669"/>
    <property type="project" value="UniProtKB-UniRule"/>
</dbReference>
<dbReference type="PRINTS" id="PR01576">
    <property type="entry name" value="PDEFORMYLASE"/>
</dbReference>
<comment type="function">
    <text evidence="2">Removes the formyl group from the N-terminal Met of newly synthesized proteins. Requires at least a dipeptide for an efficient rate of reaction. N-terminal L-methionine is a prerequisite for activity but the enzyme has broad specificity at other positions.</text>
</comment>
<keyword evidence="2" id="KW-0408">Iron</keyword>
<dbReference type="GO" id="GO:0042586">
    <property type="term" value="F:peptide deformylase activity"/>
    <property type="evidence" value="ECO:0007669"/>
    <property type="project" value="UniProtKB-UniRule"/>
</dbReference>
<sequence length="161" mass="18107">MSVKILPIKIYPDKILRQRAAVVKKIDKEIKRLILDMGKTMLVNEGVGLAAPQVGLSIRLIVVNTKDGPLALVNPKITRKSWSKESGEEGCLSLPDFLANVKRHKKINAIYWDKDGKKIKIKAEGLLARVIQHEVDHLNGVLIIDYLKKKGLPARFREQTP</sequence>
<evidence type="ECO:0000256" key="1">
    <source>
        <dbReference type="ARBA" id="ARBA00010759"/>
    </source>
</evidence>
<name>A0A1F5RXH0_9BACT</name>
<protein>
    <recommendedName>
        <fullName evidence="2">Peptide deformylase</fullName>
        <shortName evidence="2">PDF</shortName>
        <ecNumber evidence="2">3.5.1.88</ecNumber>
    </recommendedName>
    <alternativeName>
        <fullName evidence="2">Polypeptide deformylase</fullName>
    </alternativeName>
</protein>
<evidence type="ECO:0000313" key="4">
    <source>
        <dbReference type="Proteomes" id="UP000177691"/>
    </source>
</evidence>
<dbReference type="PANTHER" id="PTHR10458:SF22">
    <property type="entry name" value="PEPTIDE DEFORMYLASE"/>
    <property type="match status" value="1"/>
</dbReference>
<dbReference type="NCBIfam" id="NF001159">
    <property type="entry name" value="PRK00150.1-3"/>
    <property type="match status" value="1"/>
</dbReference>
<dbReference type="PANTHER" id="PTHR10458">
    <property type="entry name" value="PEPTIDE DEFORMYLASE"/>
    <property type="match status" value="1"/>
</dbReference>